<dbReference type="EMBL" id="VZSQ01000425">
    <property type="protein sequence ID" value="NWZ59967.1"/>
    <property type="molecule type" value="Genomic_DNA"/>
</dbReference>
<dbReference type="InterPro" id="IPR001304">
    <property type="entry name" value="C-type_lectin-like"/>
</dbReference>
<dbReference type="PANTHER" id="PTHR46784:SF1">
    <property type="entry name" value="KILLER CELL LECTIN-LIKE RECEPTOR SUBFAMILY B MEMBER 1"/>
    <property type="match status" value="1"/>
</dbReference>
<gene>
    <name evidence="4" type="primary">Klrb1b_1</name>
    <name evidence="4" type="ORF">HALALB_R16060</name>
</gene>
<dbReference type="AlphaFoldDB" id="A0A7K7NXE9"/>
<reference evidence="4 5" key="1">
    <citation type="submission" date="2019-09" db="EMBL/GenBank/DDBJ databases">
        <title>Bird 10,000 Genomes (B10K) Project - Family phase.</title>
        <authorList>
            <person name="Zhang G."/>
        </authorList>
    </citation>
    <scope>NUCLEOTIDE SEQUENCE [LARGE SCALE GENOMIC DNA]</scope>
    <source>
        <strain evidence="4">OUT-0040</strain>
        <tissue evidence="4">Blood</tissue>
    </source>
</reference>
<feature type="non-terminal residue" evidence="4">
    <location>
        <position position="94"/>
    </location>
</feature>
<dbReference type="Gene3D" id="3.10.100.10">
    <property type="entry name" value="Mannose-Binding Protein A, subunit A"/>
    <property type="match status" value="1"/>
</dbReference>
<dbReference type="GO" id="GO:0009986">
    <property type="term" value="C:cell surface"/>
    <property type="evidence" value="ECO:0007669"/>
    <property type="project" value="TreeGrafter"/>
</dbReference>
<dbReference type="GO" id="GO:0005886">
    <property type="term" value="C:plasma membrane"/>
    <property type="evidence" value="ECO:0007669"/>
    <property type="project" value="TreeGrafter"/>
</dbReference>
<feature type="non-terminal residue" evidence="4">
    <location>
        <position position="1"/>
    </location>
</feature>
<keyword evidence="5" id="KW-1185">Reference proteome</keyword>
<dbReference type="Pfam" id="PF00059">
    <property type="entry name" value="Lectin_C"/>
    <property type="match status" value="1"/>
</dbReference>
<evidence type="ECO:0000313" key="4">
    <source>
        <dbReference type="EMBL" id="NWZ59967.1"/>
    </source>
</evidence>
<dbReference type="Proteomes" id="UP000585422">
    <property type="component" value="Unassembled WGS sequence"/>
</dbReference>
<dbReference type="InterPro" id="IPR016187">
    <property type="entry name" value="CTDL_fold"/>
</dbReference>
<comment type="caution">
    <text evidence="4">The sequence shown here is derived from an EMBL/GenBank/DDBJ whole genome shotgun (WGS) entry which is preliminary data.</text>
</comment>
<evidence type="ECO:0000259" key="3">
    <source>
        <dbReference type="PROSITE" id="PS50041"/>
    </source>
</evidence>
<evidence type="ECO:0000256" key="2">
    <source>
        <dbReference type="ARBA" id="ARBA00023157"/>
    </source>
</evidence>
<proteinExistence type="predicted"/>
<accession>A0A7K7NXE9</accession>
<dbReference type="SUPFAM" id="SSF56436">
    <property type="entry name" value="C-type lectin-like"/>
    <property type="match status" value="1"/>
</dbReference>
<dbReference type="GO" id="GO:0038023">
    <property type="term" value="F:signaling receptor activity"/>
    <property type="evidence" value="ECO:0007669"/>
    <property type="project" value="TreeGrafter"/>
</dbReference>
<evidence type="ECO:0000256" key="1">
    <source>
        <dbReference type="ARBA" id="ARBA00022989"/>
    </source>
</evidence>
<keyword evidence="2" id="KW-1015">Disulfide bond</keyword>
<evidence type="ECO:0000313" key="5">
    <source>
        <dbReference type="Proteomes" id="UP000585422"/>
    </source>
</evidence>
<dbReference type="GO" id="GO:0042269">
    <property type="term" value="P:regulation of natural killer cell mediated cytotoxicity"/>
    <property type="evidence" value="ECO:0007669"/>
    <property type="project" value="TreeGrafter"/>
</dbReference>
<name>A0A7K7NXE9_HALAL</name>
<dbReference type="InterPro" id="IPR051527">
    <property type="entry name" value="KLR_subfamily_B"/>
</dbReference>
<organism evidence="4 5">
    <name type="scientific">Haliaeetus albicilla</name>
    <name type="common">White-tailed sea-eagle</name>
    <name type="synonym">Falco albicilla</name>
    <dbReference type="NCBI Taxonomy" id="8969"/>
    <lineage>
        <taxon>Eukaryota</taxon>
        <taxon>Metazoa</taxon>
        <taxon>Chordata</taxon>
        <taxon>Craniata</taxon>
        <taxon>Vertebrata</taxon>
        <taxon>Euteleostomi</taxon>
        <taxon>Archelosauria</taxon>
        <taxon>Archosauria</taxon>
        <taxon>Dinosauria</taxon>
        <taxon>Saurischia</taxon>
        <taxon>Theropoda</taxon>
        <taxon>Coelurosauria</taxon>
        <taxon>Aves</taxon>
        <taxon>Neognathae</taxon>
        <taxon>Neoaves</taxon>
        <taxon>Telluraves</taxon>
        <taxon>Accipitrimorphae</taxon>
        <taxon>Accipitriformes</taxon>
        <taxon>Accipitridae</taxon>
        <taxon>Accipitrinae</taxon>
        <taxon>Haliaeetus</taxon>
    </lineage>
</organism>
<keyword evidence="1" id="KW-0812">Transmembrane</keyword>
<dbReference type="PANTHER" id="PTHR46784">
    <property type="entry name" value="KILLER CELL LECTIN-LIKE RECEPTOR SUBFAMILY B MEMBER 1"/>
    <property type="match status" value="1"/>
</dbReference>
<feature type="domain" description="C-type lectin" evidence="3">
    <location>
        <begin position="1"/>
        <end position="88"/>
    </location>
</feature>
<protein>
    <submittedName>
        <fullName evidence="4">KRBBA protein</fullName>
    </submittedName>
</protein>
<keyword evidence="1" id="KW-1133">Transmembrane helix</keyword>
<sequence>EDCVKRGAELLMPEDQDELGFVKEIVQKPTSYFWIGLSIPPGRKGWTWLNGSCLDQSCPRDEGRSCGVVREDRISSNSCSAGLQWICRKEATQL</sequence>
<dbReference type="PROSITE" id="PS50041">
    <property type="entry name" value="C_TYPE_LECTIN_2"/>
    <property type="match status" value="1"/>
</dbReference>
<keyword evidence="1" id="KW-0472">Membrane</keyword>
<dbReference type="OrthoDB" id="538816at2759"/>
<dbReference type="InterPro" id="IPR016186">
    <property type="entry name" value="C-type_lectin-like/link_sf"/>
</dbReference>